<dbReference type="Proteomes" id="UP001187682">
    <property type="component" value="Unassembled WGS sequence"/>
</dbReference>
<dbReference type="InterPro" id="IPR052413">
    <property type="entry name" value="SUR7_domain"/>
</dbReference>
<dbReference type="Pfam" id="PF06687">
    <property type="entry name" value="SUR7"/>
    <property type="match status" value="1"/>
</dbReference>
<dbReference type="InterPro" id="IPR009571">
    <property type="entry name" value="SUR7/Rim9-like_fungi"/>
</dbReference>
<feature type="compositionally biased region" description="Basic and acidic residues" evidence="1">
    <location>
        <begin position="65"/>
        <end position="93"/>
    </location>
</feature>
<comment type="caution">
    <text evidence="3">The sequence shown here is derived from an EMBL/GenBank/DDBJ whole genome shotgun (WGS) entry which is preliminary data.</text>
</comment>
<dbReference type="GO" id="GO:0051285">
    <property type="term" value="C:cell cortex of cell tip"/>
    <property type="evidence" value="ECO:0007669"/>
    <property type="project" value="TreeGrafter"/>
</dbReference>
<evidence type="ECO:0008006" key="5">
    <source>
        <dbReference type="Google" id="ProtNLM"/>
    </source>
</evidence>
<evidence type="ECO:0000256" key="1">
    <source>
        <dbReference type="SAM" id="MobiDB-lite"/>
    </source>
</evidence>
<reference evidence="3" key="1">
    <citation type="submission" date="2018-03" db="EMBL/GenBank/DDBJ databases">
        <authorList>
            <person name="Guldener U."/>
        </authorList>
    </citation>
    <scope>NUCLEOTIDE SEQUENCE</scope>
</reference>
<keyword evidence="2" id="KW-0812">Transmembrane</keyword>
<keyword evidence="2" id="KW-1133">Transmembrane helix</keyword>
<dbReference type="PANTHER" id="PTHR28019">
    <property type="entry name" value="CELL MEMBRANE PROTEIN YLR413W-RELATED"/>
    <property type="match status" value="1"/>
</dbReference>
<dbReference type="EMBL" id="ONZQ02000002">
    <property type="protein sequence ID" value="SPN98597.1"/>
    <property type="molecule type" value="Genomic_DNA"/>
</dbReference>
<evidence type="ECO:0000313" key="3">
    <source>
        <dbReference type="EMBL" id="SPN98597.1"/>
    </source>
</evidence>
<dbReference type="GO" id="GO:0005886">
    <property type="term" value="C:plasma membrane"/>
    <property type="evidence" value="ECO:0007669"/>
    <property type="project" value="InterPro"/>
</dbReference>
<feature type="transmembrane region" description="Helical" evidence="2">
    <location>
        <begin position="12"/>
        <end position="31"/>
    </location>
</feature>
<feature type="region of interest" description="Disordered" evidence="1">
    <location>
        <begin position="56"/>
        <end position="97"/>
    </location>
</feature>
<gene>
    <name evidence="3" type="ORF">DNG_01642</name>
</gene>
<protein>
    <recommendedName>
        <fullName evidence="5">Sur7 protein</fullName>
    </recommendedName>
</protein>
<keyword evidence="2" id="KW-0472">Membrane</keyword>
<keyword evidence="4" id="KW-1185">Reference proteome</keyword>
<proteinExistence type="predicted"/>
<evidence type="ECO:0000256" key="2">
    <source>
        <dbReference type="SAM" id="Phobius"/>
    </source>
</evidence>
<accession>A0AAE8MTM2</accession>
<sequence>MQLPNFSFRHIIPLLFLIAGFVLVNLCLFAGSKPGHMEEYALIRIDMSDLGKNLFTSSSDDEDKDKDKRGLIDDAREKLRGGSDDEEADKDKTDEDEEGFLDGIVDGAKEKIGEAKDKVKDKFTDITNDLAEKMSEKLGIVDWYSLHITTFCQGEFVNGTDKDGGDENNKDSFDVKNCTSSKPGNRIDLNALLGESLSAGPIDISLEDLSFPAGIQRQVAKLNSALQAVFVLYALAVGLTGLTILTTLASVFLPSFAALFTIANAVLSTVAAVNLALGSAVVTAATAGAAEALGDLGENIGVSAKVGQDFINLTWIAFGLVGVAAAYWGWEFLKVRKEAKARGKWQMKTEMREV</sequence>
<dbReference type="GO" id="GO:0031505">
    <property type="term" value="P:fungal-type cell wall organization"/>
    <property type="evidence" value="ECO:0007669"/>
    <property type="project" value="TreeGrafter"/>
</dbReference>
<evidence type="ECO:0000313" key="4">
    <source>
        <dbReference type="Proteomes" id="UP001187682"/>
    </source>
</evidence>
<name>A0AAE8MTM2_9PEZI</name>
<dbReference type="PANTHER" id="PTHR28019:SF7">
    <property type="entry name" value="SUR7 PROTEIN"/>
    <property type="match status" value="1"/>
</dbReference>
<feature type="transmembrane region" description="Helical" evidence="2">
    <location>
        <begin position="265"/>
        <end position="290"/>
    </location>
</feature>
<dbReference type="AlphaFoldDB" id="A0AAE8MTM2"/>
<feature type="transmembrane region" description="Helical" evidence="2">
    <location>
        <begin position="230"/>
        <end position="253"/>
    </location>
</feature>
<organism evidence="3 4">
    <name type="scientific">Cephalotrichum gorgonifer</name>
    <dbReference type="NCBI Taxonomy" id="2041049"/>
    <lineage>
        <taxon>Eukaryota</taxon>
        <taxon>Fungi</taxon>
        <taxon>Dikarya</taxon>
        <taxon>Ascomycota</taxon>
        <taxon>Pezizomycotina</taxon>
        <taxon>Sordariomycetes</taxon>
        <taxon>Hypocreomycetidae</taxon>
        <taxon>Microascales</taxon>
        <taxon>Microascaceae</taxon>
        <taxon>Cephalotrichum</taxon>
    </lineage>
</organism>
<feature type="transmembrane region" description="Helical" evidence="2">
    <location>
        <begin position="310"/>
        <end position="330"/>
    </location>
</feature>